<feature type="transmembrane region" description="Helical" evidence="1">
    <location>
        <begin position="26"/>
        <end position="57"/>
    </location>
</feature>
<gene>
    <name evidence="5" type="ORF">KU306_15140</name>
</gene>
<accession>A0ABY5RCZ4</accession>
<evidence type="ECO:0000313" key="6">
    <source>
        <dbReference type="Proteomes" id="UP001058330"/>
    </source>
</evidence>
<feature type="domain" description="DUF8054" evidence="4">
    <location>
        <begin position="105"/>
        <end position="193"/>
    </location>
</feature>
<dbReference type="InterPro" id="IPR058674">
    <property type="entry name" value="DUF8054_N"/>
</dbReference>
<proteinExistence type="predicted"/>
<dbReference type="Proteomes" id="UP001058330">
    <property type="component" value="Chromosome"/>
</dbReference>
<dbReference type="Pfam" id="PF26236">
    <property type="entry name" value="DUF8054_N"/>
    <property type="match status" value="1"/>
</dbReference>
<dbReference type="Pfam" id="PF26238">
    <property type="entry name" value="DUF8054_M"/>
    <property type="match status" value="1"/>
</dbReference>
<feature type="domain" description="DUF8054" evidence="3">
    <location>
        <begin position="215"/>
        <end position="260"/>
    </location>
</feature>
<protein>
    <submittedName>
        <fullName evidence="5">Uncharacterized protein</fullName>
    </submittedName>
</protein>
<dbReference type="EMBL" id="CP078063">
    <property type="protein sequence ID" value="UVE50217.1"/>
    <property type="molecule type" value="Genomic_DNA"/>
</dbReference>
<dbReference type="Pfam" id="PF26237">
    <property type="entry name" value="DUF8054_C"/>
    <property type="match status" value="1"/>
</dbReference>
<sequence>MTLLDALKRPEYTGENRCLPCTVVNAVVVAAAALALGFLWIPAGVVALALGALAVYFRGYIVPGTPSFAPRLVAAVGLAGVFGHDEDEPRKSESLDANVDPEVMLSTLLDAGVLVEEPDGLFLADDARAAWEDTMATLRKGSDDELADAVETAVPFEAEASPEYDGIGLHGPDLSVWLSRTQAIADVATLYTVIERGVDPMVALAATEPLRMFAEVCPSCGGALEETTTRDCCGGTASIYDSPEQDVLACEDCGSVVYEFDEE</sequence>
<keyword evidence="6" id="KW-1185">Reference proteome</keyword>
<keyword evidence="1" id="KW-1133">Transmembrane helix</keyword>
<feature type="domain" description="DUF8054" evidence="2">
    <location>
        <begin position="5"/>
        <end position="78"/>
    </location>
</feature>
<dbReference type="RefSeq" id="WP_258302411.1">
    <property type="nucleotide sequence ID" value="NZ_CP078063.1"/>
</dbReference>
<evidence type="ECO:0000313" key="5">
    <source>
        <dbReference type="EMBL" id="UVE50217.1"/>
    </source>
</evidence>
<name>A0ABY5RCZ4_HALLR</name>
<reference evidence="5" key="1">
    <citation type="submission" date="2021-07" db="EMBL/GenBank/DDBJ databases">
        <title>Studies on halocins as antimicrobial molecules from haloarchaea.</title>
        <authorList>
            <person name="Kumar S."/>
            <person name="Khare S.K."/>
        </authorList>
    </citation>
    <scope>NUCLEOTIDE SEQUENCE</scope>
    <source>
        <strain evidence="5">NCIM 5678</strain>
    </source>
</reference>
<evidence type="ECO:0000259" key="4">
    <source>
        <dbReference type="Pfam" id="PF26238"/>
    </source>
</evidence>
<dbReference type="InterPro" id="IPR058675">
    <property type="entry name" value="DUF8054_C"/>
</dbReference>
<evidence type="ECO:0000259" key="3">
    <source>
        <dbReference type="Pfam" id="PF26237"/>
    </source>
</evidence>
<keyword evidence="1" id="KW-0812">Transmembrane</keyword>
<organism evidence="5 6">
    <name type="scientific">Haloferax larsenii</name>
    <dbReference type="NCBI Taxonomy" id="302484"/>
    <lineage>
        <taxon>Archaea</taxon>
        <taxon>Methanobacteriati</taxon>
        <taxon>Methanobacteriota</taxon>
        <taxon>Stenosarchaea group</taxon>
        <taxon>Halobacteria</taxon>
        <taxon>Halobacteriales</taxon>
        <taxon>Haloferacaceae</taxon>
        <taxon>Haloferax</taxon>
    </lineage>
</organism>
<evidence type="ECO:0000256" key="1">
    <source>
        <dbReference type="SAM" id="Phobius"/>
    </source>
</evidence>
<dbReference type="InterPro" id="IPR058775">
    <property type="entry name" value="DUF8054_M"/>
</dbReference>
<evidence type="ECO:0000259" key="2">
    <source>
        <dbReference type="Pfam" id="PF26236"/>
    </source>
</evidence>
<dbReference type="GeneID" id="74530269"/>
<keyword evidence="1" id="KW-0472">Membrane</keyword>